<organism evidence="2 3">
    <name type="scientific">Thalassoglobus neptunius</name>
    <dbReference type="NCBI Taxonomy" id="1938619"/>
    <lineage>
        <taxon>Bacteria</taxon>
        <taxon>Pseudomonadati</taxon>
        <taxon>Planctomycetota</taxon>
        <taxon>Planctomycetia</taxon>
        <taxon>Planctomycetales</taxon>
        <taxon>Planctomycetaceae</taxon>
        <taxon>Thalassoglobus</taxon>
    </lineage>
</organism>
<evidence type="ECO:0000313" key="2">
    <source>
        <dbReference type="EMBL" id="TWT56667.1"/>
    </source>
</evidence>
<accession>A0A5C5X0Z7</accession>
<dbReference type="RefSeq" id="WP_146509933.1">
    <property type="nucleotide sequence ID" value="NZ_SIHI01000001.1"/>
</dbReference>
<proteinExistence type="predicted"/>
<comment type="caution">
    <text evidence="2">The sequence shown here is derived from an EMBL/GenBank/DDBJ whole genome shotgun (WGS) entry which is preliminary data.</text>
</comment>
<dbReference type="OrthoDB" id="276527at2"/>
<name>A0A5C5X0Z7_9PLAN</name>
<gene>
    <name evidence="2" type="ORF">KOR42_00200</name>
</gene>
<feature type="signal peptide" evidence="1">
    <location>
        <begin position="1"/>
        <end position="21"/>
    </location>
</feature>
<dbReference type="EMBL" id="SIHI01000001">
    <property type="protein sequence ID" value="TWT56667.1"/>
    <property type="molecule type" value="Genomic_DNA"/>
</dbReference>
<dbReference type="AlphaFoldDB" id="A0A5C5X0Z7"/>
<keyword evidence="3" id="KW-1185">Reference proteome</keyword>
<evidence type="ECO:0000313" key="3">
    <source>
        <dbReference type="Proteomes" id="UP000317243"/>
    </source>
</evidence>
<keyword evidence="1" id="KW-0732">Signal</keyword>
<protein>
    <submittedName>
        <fullName evidence="2">Uncharacterized protein</fullName>
    </submittedName>
</protein>
<sequence precursor="true">MRLYFLALGTLLIVCVGCAHDGQQLLETNKNRYYAPPAAALQHPGPMVGGPGPGVMQVGHQVPGPPMGAMGAAPGGAPFVCPPGTGGAVVTTSQVRFLGPEGMHVGWQIGGGFAENQLMAPGRYNFRQAATYRLKFSNIPGREGLVVYPSLHIYPTHPTTAAYLEHNALPLRVNDEDLDQVETNNFVTKVIYLPDAKYQELAIAGVEELVSTRLAPGLDPVTEADRRGTIMAVLRMGNMDLEMPGQPGQLGEVRGANGEIVQTQYADGEKGQHIAPVPVGSHEGIGRGGVPSDMMVGTSGGPGQPAYDPISGVNGVPQYGMPYVGTPIGLPGPPHIPLGRPAGLQSITLRNTTDYQVSGPVEDMLIDVRHEPGIRMPEPVKYIQYTEKHPGYQASDLSVPAWAQQ</sequence>
<evidence type="ECO:0000256" key="1">
    <source>
        <dbReference type="SAM" id="SignalP"/>
    </source>
</evidence>
<dbReference type="Proteomes" id="UP000317243">
    <property type="component" value="Unassembled WGS sequence"/>
</dbReference>
<reference evidence="2 3" key="1">
    <citation type="submission" date="2019-02" db="EMBL/GenBank/DDBJ databases">
        <title>Deep-cultivation of Planctomycetes and their phenomic and genomic characterization uncovers novel biology.</title>
        <authorList>
            <person name="Wiegand S."/>
            <person name="Jogler M."/>
            <person name="Boedeker C."/>
            <person name="Pinto D."/>
            <person name="Vollmers J."/>
            <person name="Rivas-Marin E."/>
            <person name="Kohn T."/>
            <person name="Peeters S.H."/>
            <person name="Heuer A."/>
            <person name="Rast P."/>
            <person name="Oberbeckmann S."/>
            <person name="Bunk B."/>
            <person name="Jeske O."/>
            <person name="Meyerdierks A."/>
            <person name="Storesund J.E."/>
            <person name="Kallscheuer N."/>
            <person name="Luecker S."/>
            <person name="Lage O.M."/>
            <person name="Pohl T."/>
            <person name="Merkel B.J."/>
            <person name="Hornburger P."/>
            <person name="Mueller R.-W."/>
            <person name="Bruemmer F."/>
            <person name="Labrenz M."/>
            <person name="Spormann A.M."/>
            <person name="Op Den Camp H."/>
            <person name="Overmann J."/>
            <person name="Amann R."/>
            <person name="Jetten M.S.M."/>
            <person name="Mascher T."/>
            <person name="Medema M.H."/>
            <person name="Devos D.P."/>
            <person name="Kaster A.-K."/>
            <person name="Ovreas L."/>
            <person name="Rohde M."/>
            <person name="Galperin M.Y."/>
            <person name="Jogler C."/>
        </authorList>
    </citation>
    <scope>NUCLEOTIDE SEQUENCE [LARGE SCALE GENOMIC DNA]</scope>
    <source>
        <strain evidence="2 3">KOR42</strain>
    </source>
</reference>
<feature type="chain" id="PRO_5022718616" evidence="1">
    <location>
        <begin position="22"/>
        <end position="405"/>
    </location>
</feature>